<name>A0A1E5KYZ4_9ENTE</name>
<dbReference type="AlphaFoldDB" id="A0A1E5KYZ4"/>
<feature type="domain" description="Bacterial archaeo-eukaryotic release factor family 6" evidence="1">
    <location>
        <begin position="127"/>
        <end position="281"/>
    </location>
</feature>
<evidence type="ECO:0000313" key="3">
    <source>
        <dbReference type="Proteomes" id="UP000095256"/>
    </source>
</evidence>
<comment type="caution">
    <text evidence="2">The sequence shown here is derived from an EMBL/GenBank/DDBJ whole genome shotgun (WGS) entry which is preliminary data.</text>
</comment>
<dbReference type="Pfam" id="PF18848">
    <property type="entry name" value="baeRF_family6"/>
    <property type="match status" value="1"/>
</dbReference>
<sequence>MVNQEKNSLSVLFSEEIQGPFVTFLLNTHIARQNTEKAALTLKNFAKHAKERFNKKYPSLSWEPFKEKINLLLSDSSFWRVSAKSLTIILTQENTYVYEQRVEIDDQYYVGNRPYLLGIIKNNQFSYHYYLLALNRDSMKLYHAFNDEVSEIELPKTAPTTIINALGDELTGGDINYSIQGGTGFNGSTKEGIAYHGVNAKDEEVKIDWVNYYQAVDNFFKKDFENPEQLPIRLYTLPENQTLFKKIAKNNYLNTDASYPFSPAQASIKDIQEGVKKINQQLELLETATYNKLLDKKFVDQLVDILPAAEAGRISHFFISTSNFITETNEMSATEFDRRQVLNKATDKVLQAGGEVFVLDQQAAPDEKSLLAILRY</sequence>
<protein>
    <recommendedName>
        <fullName evidence="1">Bacterial archaeo-eukaryotic release factor family 6 domain-containing protein</fullName>
    </recommendedName>
</protein>
<keyword evidence="3" id="KW-1185">Reference proteome</keyword>
<organism evidence="2 3">
    <name type="scientific">Enterococcus rivorum</name>
    <dbReference type="NCBI Taxonomy" id="762845"/>
    <lineage>
        <taxon>Bacteria</taxon>
        <taxon>Bacillati</taxon>
        <taxon>Bacillota</taxon>
        <taxon>Bacilli</taxon>
        <taxon>Lactobacillales</taxon>
        <taxon>Enterococcaceae</taxon>
        <taxon>Enterococcus</taxon>
    </lineage>
</organism>
<accession>A0A1E5KYZ4</accession>
<evidence type="ECO:0000313" key="2">
    <source>
        <dbReference type="EMBL" id="OEH82909.1"/>
    </source>
</evidence>
<evidence type="ECO:0000259" key="1">
    <source>
        <dbReference type="Pfam" id="PF18848"/>
    </source>
</evidence>
<dbReference type="Proteomes" id="UP000095256">
    <property type="component" value="Unassembled WGS sequence"/>
</dbReference>
<dbReference type="STRING" id="762845.BCR26_11270"/>
<dbReference type="OrthoDB" id="4393931at2"/>
<gene>
    <name evidence="2" type="ORF">BCR26_11270</name>
</gene>
<dbReference type="RefSeq" id="WP_069698146.1">
    <property type="nucleotide sequence ID" value="NZ_JAGGMA010000022.1"/>
</dbReference>
<dbReference type="EMBL" id="MIEK01000013">
    <property type="protein sequence ID" value="OEH82909.1"/>
    <property type="molecule type" value="Genomic_DNA"/>
</dbReference>
<dbReference type="InterPro" id="IPR040628">
    <property type="entry name" value="BaeRF_family6"/>
</dbReference>
<reference evidence="2 3" key="1">
    <citation type="submission" date="2016-09" db="EMBL/GenBank/DDBJ databases">
        <authorList>
            <person name="Capua I."/>
            <person name="De Benedictis P."/>
            <person name="Joannis T."/>
            <person name="Lombin L.H."/>
            <person name="Cattoli G."/>
        </authorList>
    </citation>
    <scope>NUCLEOTIDE SEQUENCE [LARGE SCALE GENOMIC DNA]</scope>
    <source>
        <strain evidence="2 3">LMG 25899</strain>
    </source>
</reference>
<proteinExistence type="predicted"/>